<dbReference type="InterPro" id="IPR054162">
    <property type="entry name" value="DUF6293_C"/>
</dbReference>
<dbReference type="GeneID" id="79950414"/>
<feature type="domain" description="DUF6293" evidence="1">
    <location>
        <begin position="19"/>
        <end position="88"/>
    </location>
</feature>
<dbReference type="RefSeq" id="WP_278099005.1">
    <property type="nucleotide sequence ID" value="NZ_CP091092.1"/>
</dbReference>
<organism evidence="2 3">
    <name type="scientific">Methanomicrobium antiquum</name>
    <dbReference type="NCBI Taxonomy" id="487686"/>
    <lineage>
        <taxon>Archaea</taxon>
        <taxon>Methanobacteriati</taxon>
        <taxon>Methanobacteriota</taxon>
        <taxon>Stenosarchaea group</taxon>
        <taxon>Methanomicrobia</taxon>
        <taxon>Methanomicrobiales</taxon>
        <taxon>Methanomicrobiaceae</taxon>
        <taxon>Methanomicrobium</taxon>
    </lineage>
</organism>
<protein>
    <recommendedName>
        <fullName evidence="1">DUF6293 domain-containing protein</fullName>
    </recommendedName>
</protein>
<dbReference type="Pfam" id="PF22665">
    <property type="entry name" value="WHD_DUF6293"/>
    <property type="match status" value="1"/>
</dbReference>
<dbReference type="AlphaFoldDB" id="A0AAF0FQK9"/>
<name>A0AAF0FQK9_9EURY</name>
<gene>
    <name evidence="2" type="ORF">L1994_08410</name>
</gene>
<proteinExistence type="predicted"/>
<sequence length="92" mass="10634">MCEHLGYFPNNPLLNKYPSISKKILIEELESSGIKLLNNKSKEGLVAKYNALQRKYINPLIEWDYIRLEKNGTRPIIKLTQEGINALSFLKD</sequence>
<evidence type="ECO:0000259" key="1">
    <source>
        <dbReference type="Pfam" id="PF22665"/>
    </source>
</evidence>
<evidence type="ECO:0000313" key="3">
    <source>
        <dbReference type="Proteomes" id="UP001218895"/>
    </source>
</evidence>
<reference evidence="2" key="1">
    <citation type="submission" date="2022-01" db="EMBL/GenBank/DDBJ databases">
        <title>Complete genome of Methanomicrobium antiquum DSM 21220.</title>
        <authorList>
            <person name="Chen S.-C."/>
            <person name="You Y.-T."/>
            <person name="Zhou Y.-Z."/>
            <person name="Lai M.-C."/>
        </authorList>
    </citation>
    <scope>NUCLEOTIDE SEQUENCE</scope>
    <source>
        <strain evidence="2">DSM 21220</strain>
    </source>
</reference>
<keyword evidence="3" id="KW-1185">Reference proteome</keyword>
<dbReference type="KEGG" id="manq:L1994_08410"/>
<dbReference type="Proteomes" id="UP001218895">
    <property type="component" value="Chromosome"/>
</dbReference>
<evidence type="ECO:0000313" key="2">
    <source>
        <dbReference type="EMBL" id="WFN36166.1"/>
    </source>
</evidence>
<accession>A0AAF0FQK9</accession>
<dbReference type="EMBL" id="CP091092">
    <property type="protein sequence ID" value="WFN36166.1"/>
    <property type="molecule type" value="Genomic_DNA"/>
</dbReference>